<dbReference type="AlphaFoldDB" id="A0A8H6U0D2"/>
<dbReference type="PANTHER" id="PTHR35569">
    <property type="entry name" value="CYANAMIDE HYDRATASE DDI2-RELATED"/>
    <property type="match status" value="1"/>
</dbReference>
<accession>A0A8H6U0D2</accession>
<keyword evidence="2" id="KW-1185">Reference proteome</keyword>
<comment type="caution">
    <text evidence="1">The sequence shown here is derived from an EMBL/GenBank/DDBJ whole genome shotgun (WGS) entry which is preliminary data.</text>
</comment>
<dbReference type="OrthoDB" id="409121at2759"/>
<evidence type="ECO:0000313" key="1">
    <source>
        <dbReference type="EMBL" id="KAF7328828.1"/>
    </source>
</evidence>
<proteinExistence type="predicted"/>
<dbReference type="PANTHER" id="PTHR35569:SF1">
    <property type="entry name" value="CYANAMIDE HYDRATASE DDI2-RELATED"/>
    <property type="match status" value="1"/>
</dbReference>
<dbReference type="Proteomes" id="UP000620124">
    <property type="component" value="Unassembled WGS sequence"/>
</dbReference>
<evidence type="ECO:0000313" key="2">
    <source>
        <dbReference type="Proteomes" id="UP000620124"/>
    </source>
</evidence>
<protein>
    <recommendedName>
        <fullName evidence="3">HD domain-containing protein</fullName>
    </recommendedName>
</protein>
<dbReference type="SUPFAM" id="SSF109604">
    <property type="entry name" value="HD-domain/PDEase-like"/>
    <property type="match status" value="1"/>
</dbReference>
<dbReference type="EMBL" id="JACAZI010000034">
    <property type="protein sequence ID" value="KAF7328828.1"/>
    <property type="molecule type" value="Genomic_DNA"/>
</dbReference>
<gene>
    <name evidence="1" type="ORF">MVEN_02511700</name>
</gene>
<evidence type="ECO:0008006" key="3">
    <source>
        <dbReference type="Google" id="ProtNLM"/>
    </source>
</evidence>
<name>A0A8H6U0D2_9AGAR</name>
<organism evidence="1 2">
    <name type="scientific">Mycena venus</name>
    <dbReference type="NCBI Taxonomy" id="2733690"/>
    <lineage>
        <taxon>Eukaryota</taxon>
        <taxon>Fungi</taxon>
        <taxon>Dikarya</taxon>
        <taxon>Basidiomycota</taxon>
        <taxon>Agaricomycotina</taxon>
        <taxon>Agaricomycetes</taxon>
        <taxon>Agaricomycetidae</taxon>
        <taxon>Agaricales</taxon>
        <taxon>Marasmiineae</taxon>
        <taxon>Mycenaceae</taxon>
        <taxon>Mycena</taxon>
    </lineage>
</organism>
<sequence>MPFPKTFDAFTTANFSQFLASAKIRPGYISFDTLQSIPLDDAHKDVAKYTERLLPNSAFGHSVRAYYFALAILHNGFPSGTPGVPQINFEDLQRKLYHACVMHDVGWTTHPDAASHPARTMSFELFGGILAFEHLRTVAPTLTAHEIGDIVQSIMIHTTDYPEGQWSSVTTLLVLGASFDVLGYDAFGLGSYDFVCHRKTVQEIEKVFPRGSSLADGVMKEFDEKPNCIMGCFRGGREFLKKIRLEPLVPADEVIEI</sequence>
<reference evidence="1" key="1">
    <citation type="submission" date="2020-05" db="EMBL/GenBank/DDBJ databases">
        <title>Mycena genomes resolve the evolution of fungal bioluminescence.</title>
        <authorList>
            <person name="Tsai I.J."/>
        </authorList>
    </citation>
    <scope>NUCLEOTIDE SEQUENCE</scope>
    <source>
        <strain evidence="1">CCC161011</strain>
    </source>
</reference>